<evidence type="ECO:0000313" key="2">
    <source>
        <dbReference type="Proteomes" id="UP001147653"/>
    </source>
</evidence>
<proteinExistence type="predicted"/>
<accession>A0A9X3N9H6</accession>
<dbReference type="InterPro" id="IPR016024">
    <property type="entry name" value="ARM-type_fold"/>
</dbReference>
<reference evidence="1" key="1">
    <citation type="submission" date="2022-10" db="EMBL/GenBank/DDBJ databases">
        <title>The WGS of Solirubrobacter phytolaccae KCTC 29190.</title>
        <authorList>
            <person name="Jiang Z."/>
        </authorList>
    </citation>
    <scope>NUCLEOTIDE SEQUENCE</scope>
    <source>
        <strain evidence="1">KCTC 29190</strain>
    </source>
</reference>
<dbReference type="RefSeq" id="WP_270026623.1">
    <property type="nucleotide sequence ID" value="NZ_JAPDDP010000033.1"/>
</dbReference>
<dbReference type="InterPro" id="IPR011989">
    <property type="entry name" value="ARM-like"/>
</dbReference>
<organism evidence="1 2">
    <name type="scientific">Solirubrobacter phytolaccae</name>
    <dbReference type="NCBI Taxonomy" id="1404360"/>
    <lineage>
        <taxon>Bacteria</taxon>
        <taxon>Bacillati</taxon>
        <taxon>Actinomycetota</taxon>
        <taxon>Thermoleophilia</taxon>
        <taxon>Solirubrobacterales</taxon>
        <taxon>Solirubrobacteraceae</taxon>
        <taxon>Solirubrobacter</taxon>
    </lineage>
</organism>
<evidence type="ECO:0008006" key="3">
    <source>
        <dbReference type="Google" id="ProtNLM"/>
    </source>
</evidence>
<name>A0A9X3N9H6_9ACTN</name>
<evidence type="ECO:0000313" key="1">
    <source>
        <dbReference type="EMBL" id="MDA0182258.1"/>
    </source>
</evidence>
<keyword evidence="2" id="KW-1185">Reference proteome</keyword>
<comment type="caution">
    <text evidence="1">The sequence shown here is derived from an EMBL/GenBank/DDBJ whole genome shotgun (WGS) entry which is preliminary data.</text>
</comment>
<dbReference type="Proteomes" id="UP001147653">
    <property type="component" value="Unassembled WGS sequence"/>
</dbReference>
<protein>
    <recommendedName>
        <fullName evidence="3">HEAT repeat domain-containing protein</fullName>
    </recommendedName>
</protein>
<dbReference type="Gene3D" id="1.25.10.10">
    <property type="entry name" value="Leucine-rich Repeat Variant"/>
    <property type="match status" value="1"/>
</dbReference>
<dbReference type="AlphaFoldDB" id="A0A9X3N9H6"/>
<gene>
    <name evidence="1" type="ORF">OJ997_18270</name>
</gene>
<dbReference type="SUPFAM" id="SSF48371">
    <property type="entry name" value="ARM repeat"/>
    <property type="match status" value="1"/>
</dbReference>
<dbReference type="EMBL" id="JAPDDP010000033">
    <property type="protein sequence ID" value="MDA0182258.1"/>
    <property type="molecule type" value="Genomic_DNA"/>
</dbReference>
<sequence length="135" mass="14589">MGADELVALSFSASWEDRIRAAEGLAALGPEAGHDDRLRALLNDPDNTAPPEAAAVALLKREDQWGVDLVLEMLGSNPDDNYVDKLLFLVGRHFTWENAGGIGPLVQHRLNSSDDALRIGAEELLSDLPWPPLPG</sequence>